<dbReference type="EMBL" id="WIXP02000001">
    <property type="protein sequence ID" value="KAF6216498.1"/>
    <property type="molecule type" value="Genomic_DNA"/>
</dbReference>
<dbReference type="AlphaFoldDB" id="A0A8S9Y7L9"/>
<protein>
    <submittedName>
        <fullName evidence="1">Uncharacterized protein</fullName>
    </submittedName>
</protein>
<accession>A0A8S9Y7L9</accession>
<evidence type="ECO:0000313" key="1">
    <source>
        <dbReference type="EMBL" id="KAF6216498.1"/>
    </source>
</evidence>
<evidence type="ECO:0000313" key="2">
    <source>
        <dbReference type="Proteomes" id="UP000466442"/>
    </source>
</evidence>
<comment type="caution">
    <text evidence="1">The sequence shown here is derived from an EMBL/GenBank/DDBJ whole genome shotgun (WGS) entry which is preliminary data.</text>
</comment>
<keyword evidence="2" id="KW-1185">Reference proteome</keyword>
<gene>
    <name evidence="1" type="ORF">GE061_000840</name>
</gene>
<dbReference type="Proteomes" id="UP000466442">
    <property type="component" value="Linkage Group LG1"/>
</dbReference>
<sequence>MDECNKKRVEIEVVHFRKTRFRTPLTEFARSTLLDTVSFELYLYPFILIVDILSHWINDAHFGVPHAPDTHNETVEEIPNEVLAELNEPQIERLDFRLAGWRAIFHSSFTQSKLALPPTPKYKFVSQSNMNITNQQILETNHIGLIETEILGVDL</sequence>
<proteinExistence type="predicted"/>
<organism evidence="1 2">
    <name type="scientific">Apolygus lucorum</name>
    <name type="common">Small green plant bug</name>
    <name type="synonym">Lygocoris lucorum</name>
    <dbReference type="NCBI Taxonomy" id="248454"/>
    <lineage>
        <taxon>Eukaryota</taxon>
        <taxon>Metazoa</taxon>
        <taxon>Ecdysozoa</taxon>
        <taxon>Arthropoda</taxon>
        <taxon>Hexapoda</taxon>
        <taxon>Insecta</taxon>
        <taxon>Pterygota</taxon>
        <taxon>Neoptera</taxon>
        <taxon>Paraneoptera</taxon>
        <taxon>Hemiptera</taxon>
        <taxon>Heteroptera</taxon>
        <taxon>Panheteroptera</taxon>
        <taxon>Cimicomorpha</taxon>
        <taxon>Miridae</taxon>
        <taxon>Mirini</taxon>
        <taxon>Apolygus</taxon>
    </lineage>
</organism>
<name>A0A8S9Y7L9_APOLU</name>
<reference evidence="1" key="1">
    <citation type="journal article" date="2021" name="Mol. Ecol. Resour.">
        <title>Apolygus lucorum genome provides insights into omnivorousness and mesophyll feeding.</title>
        <authorList>
            <person name="Liu Y."/>
            <person name="Liu H."/>
            <person name="Wang H."/>
            <person name="Huang T."/>
            <person name="Liu B."/>
            <person name="Yang B."/>
            <person name="Yin L."/>
            <person name="Li B."/>
            <person name="Zhang Y."/>
            <person name="Zhang S."/>
            <person name="Jiang F."/>
            <person name="Zhang X."/>
            <person name="Ren Y."/>
            <person name="Wang B."/>
            <person name="Wang S."/>
            <person name="Lu Y."/>
            <person name="Wu K."/>
            <person name="Fan W."/>
            <person name="Wang G."/>
        </authorList>
    </citation>
    <scope>NUCLEOTIDE SEQUENCE</scope>
    <source>
        <strain evidence="1">12Hb</strain>
    </source>
</reference>